<evidence type="ECO:0000256" key="2">
    <source>
        <dbReference type="ARBA" id="ARBA00022741"/>
    </source>
</evidence>
<dbReference type="SMART" id="SM00220">
    <property type="entry name" value="S_TKc"/>
    <property type="match status" value="1"/>
</dbReference>
<evidence type="ECO:0000313" key="6">
    <source>
        <dbReference type="EMBL" id="KOO30159.1"/>
    </source>
</evidence>
<comment type="caution">
    <text evidence="6">The sequence shown here is derived from an EMBL/GenBank/DDBJ whole genome shotgun (WGS) entry which is preliminary data.</text>
</comment>
<dbReference type="Proteomes" id="UP000037460">
    <property type="component" value="Unassembled WGS sequence"/>
</dbReference>
<name>A0A0M0JUC6_9EUKA</name>
<feature type="region of interest" description="Disordered" evidence="4">
    <location>
        <begin position="246"/>
        <end position="309"/>
    </location>
</feature>
<protein>
    <submittedName>
        <fullName evidence="6">Cell cycle protein</fullName>
    </submittedName>
</protein>
<evidence type="ECO:0000259" key="5">
    <source>
        <dbReference type="PROSITE" id="PS50011"/>
    </source>
</evidence>
<reference evidence="7" key="1">
    <citation type="journal article" date="2015" name="PLoS Genet.">
        <title>Genome Sequence and Transcriptome Analyses of Chrysochromulina tobin: Metabolic Tools for Enhanced Algal Fitness in the Prominent Order Prymnesiales (Haptophyceae).</title>
        <authorList>
            <person name="Hovde B.T."/>
            <person name="Deodato C.R."/>
            <person name="Hunsperger H.M."/>
            <person name="Ryken S.A."/>
            <person name="Yost W."/>
            <person name="Jha R.K."/>
            <person name="Patterson J."/>
            <person name="Monnat R.J. Jr."/>
            <person name="Barlow S.B."/>
            <person name="Starkenburg S.R."/>
            <person name="Cattolico R.A."/>
        </authorList>
    </citation>
    <scope>NUCLEOTIDE SEQUENCE</scope>
    <source>
        <strain evidence="7">CCMP291</strain>
    </source>
</reference>
<dbReference type="InterPro" id="IPR050108">
    <property type="entry name" value="CDK"/>
</dbReference>
<organism evidence="6 7">
    <name type="scientific">Chrysochromulina tobinii</name>
    <dbReference type="NCBI Taxonomy" id="1460289"/>
    <lineage>
        <taxon>Eukaryota</taxon>
        <taxon>Haptista</taxon>
        <taxon>Haptophyta</taxon>
        <taxon>Prymnesiophyceae</taxon>
        <taxon>Prymnesiales</taxon>
        <taxon>Chrysochromulinaceae</taxon>
        <taxon>Chrysochromulina</taxon>
    </lineage>
</organism>
<sequence>MKRGLPPASSSEARYELLDIIGEGTFSVVHRARSRYFPHADFGAALAEGPFTPEHIRCYTLGLFYALQHIHAHGYVHRDIKPNNVLYNFSERRTLVVDFGLVHCATAKAKAHHREPPTLSRAAAGEGPSRAAAPSDAYSDAVGSQIVPDRPRSSQIVRSTTQLPPAVVHLREAGSLLDALPPPKPPFPGSRRGDRAPTVSGRDSARDGAERSHRKSRTAATATATAAPAAAPAACPEAEAMVLCDDALEPPPPAPMEPEEELEPRRRPADETHSSVKDEVGRSDLRPKKQKPSMPDGRAPTAALAEAAGAADGAFARRAAASPLGRVAVGTAHAPPLAAAA</sequence>
<dbReference type="GO" id="GO:0005634">
    <property type="term" value="C:nucleus"/>
    <property type="evidence" value="ECO:0007669"/>
    <property type="project" value="TreeGrafter"/>
</dbReference>
<dbReference type="OrthoDB" id="10020333at2759"/>
<keyword evidence="7" id="KW-1185">Reference proteome</keyword>
<dbReference type="PROSITE" id="PS50011">
    <property type="entry name" value="PROTEIN_KINASE_DOM"/>
    <property type="match status" value="1"/>
</dbReference>
<evidence type="ECO:0000256" key="1">
    <source>
        <dbReference type="ARBA" id="ARBA00006485"/>
    </source>
</evidence>
<dbReference type="EMBL" id="JWZX01002278">
    <property type="protein sequence ID" value="KOO30159.1"/>
    <property type="molecule type" value="Genomic_DNA"/>
</dbReference>
<feature type="region of interest" description="Disordered" evidence="4">
    <location>
        <begin position="110"/>
        <end position="160"/>
    </location>
</feature>
<dbReference type="PROSITE" id="PS00108">
    <property type="entry name" value="PROTEIN_KINASE_ST"/>
    <property type="match status" value="1"/>
</dbReference>
<dbReference type="AlphaFoldDB" id="A0A0M0JUC6"/>
<dbReference type="GO" id="GO:0005524">
    <property type="term" value="F:ATP binding"/>
    <property type="evidence" value="ECO:0007669"/>
    <property type="project" value="UniProtKB-KW"/>
</dbReference>
<feature type="compositionally biased region" description="Low complexity" evidence="4">
    <location>
        <begin position="297"/>
        <end position="309"/>
    </location>
</feature>
<dbReference type="PANTHER" id="PTHR24056">
    <property type="entry name" value="CELL DIVISION PROTEIN KINASE"/>
    <property type="match status" value="1"/>
</dbReference>
<dbReference type="SUPFAM" id="SSF56112">
    <property type="entry name" value="Protein kinase-like (PK-like)"/>
    <property type="match status" value="1"/>
</dbReference>
<keyword evidence="3" id="KW-0067">ATP-binding</keyword>
<feature type="domain" description="Protein kinase" evidence="5">
    <location>
        <begin position="1"/>
        <end position="276"/>
    </location>
</feature>
<feature type="region of interest" description="Disordered" evidence="4">
    <location>
        <begin position="174"/>
        <end position="232"/>
    </location>
</feature>
<feature type="compositionally biased region" description="Low complexity" evidence="4">
    <location>
        <begin position="120"/>
        <end position="134"/>
    </location>
</feature>
<feature type="compositionally biased region" description="Low complexity" evidence="4">
    <location>
        <begin position="218"/>
        <end position="232"/>
    </location>
</feature>
<comment type="similarity">
    <text evidence="1">Belongs to the protein kinase superfamily. CMGC Ser/Thr protein kinase family. CDC2/CDKX subfamily.</text>
</comment>
<evidence type="ECO:0000256" key="3">
    <source>
        <dbReference type="ARBA" id="ARBA00022840"/>
    </source>
</evidence>
<accession>A0A0M0JUC6</accession>
<dbReference type="Gene3D" id="1.10.510.10">
    <property type="entry name" value="Transferase(Phosphotransferase) domain 1"/>
    <property type="match status" value="1"/>
</dbReference>
<dbReference type="GO" id="GO:0004674">
    <property type="term" value="F:protein serine/threonine kinase activity"/>
    <property type="evidence" value="ECO:0007669"/>
    <property type="project" value="TreeGrafter"/>
</dbReference>
<keyword evidence="2" id="KW-0547">Nucleotide-binding</keyword>
<evidence type="ECO:0000313" key="7">
    <source>
        <dbReference type="Proteomes" id="UP000037460"/>
    </source>
</evidence>
<proteinExistence type="inferred from homology"/>
<dbReference type="Pfam" id="PF00069">
    <property type="entry name" value="Pkinase"/>
    <property type="match status" value="1"/>
</dbReference>
<evidence type="ECO:0000256" key="4">
    <source>
        <dbReference type="SAM" id="MobiDB-lite"/>
    </source>
</evidence>
<feature type="compositionally biased region" description="Basic and acidic residues" evidence="4">
    <location>
        <begin position="263"/>
        <end position="287"/>
    </location>
</feature>
<dbReference type="InterPro" id="IPR011009">
    <property type="entry name" value="Kinase-like_dom_sf"/>
</dbReference>
<gene>
    <name evidence="6" type="ORF">Ctob_009134</name>
</gene>
<feature type="non-terminal residue" evidence="6">
    <location>
        <position position="341"/>
    </location>
</feature>
<dbReference type="InterPro" id="IPR008271">
    <property type="entry name" value="Ser/Thr_kinase_AS"/>
</dbReference>
<dbReference type="InterPro" id="IPR000719">
    <property type="entry name" value="Prot_kinase_dom"/>
</dbReference>